<feature type="transmembrane region" description="Helical" evidence="6">
    <location>
        <begin position="107"/>
        <end position="129"/>
    </location>
</feature>
<dbReference type="EMBL" id="OMOR01000001">
    <property type="protein sequence ID" value="SPH21953.1"/>
    <property type="molecule type" value="Genomic_DNA"/>
</dbReference>
<evidence type="ECO:0000256" key="6">
    <source>
        <dbReference type="SAM" id="Phobius"/>
    </source>
</evidence>
<gene>
    <name evidence="8" type="primary">pbuE</name>
    <name evidence="8" type="ORF">ASD8599_02699</name>
</gene>
<keyword evidence="5 6" id="KW-0472">Membrane</keyword>
<dbReference type="RefSeq" id="WP_108828963.1">
    <property type="nucleotide sequence ID" value="NZ_OMOR01000001.1"/>
</dbReference>
<dbReference type="PROSITE" id="PS50850">
    <property type="entry name" value="MFS"/>
    <property type="match status" value="1"/>
</dbReference>
<sequence>MTSTDTPPPKMILPVISTCNFLIGVGAFVIIGVLEPLGAGLNVAPERAGILMTVYALAYAVLSPVLVSMTGHIGRRRVMAFGLSLFLISGILSAVATSLGMLGAARVLAAAGAGMFTPVGAAVVAGLYPPEQRARVLAAAMFGFSLAQVIGVPAGAWIAYTFGWRFAFWGVVVLNIPCIFLIWHFVPAGLKFQAVTFGDLRTTLKDGRMMFAIAFTGLFLGSIYVIFTYMTPLFSQSMGMGRDMISITLIVAGVGAVMGNILGGFMADRLGWYKTLIILCCAQMIIMPLYSHLPVGVPAFFALSVIWAMAGWSFMAGQQMRLIGLAGPKAPVVLALTAACIYIGAAIGSAIGSFVITTWSIDALGYAAGFCMIFALLNLVISARFPPNSYGPS</sequence>
<dbReference type="PANTHER" id="PTHR43124">
    <property type="entry name" value="PURINE EFFLUX PUMP PBUE"/>
    <property type="match status" value="1"/>
</dbReference>
<dbReference type="InterPro" id="IPR050189">
    <property type="entry name" value="MFS_Efflux_Transporters"/>
</dbReference>
<keyword evidence="2" id="KW-1003">Cell membrane</keyword>
<keyword evidence="3 6" id="KW-0812">Transmembrane</keyword>
<dbReference type="Proteomes" id="UP000244880">
    <property type="component" value="Unassembled WGS sequence"/>
</dbReference>
<evidence type="ECO:0000256" key="4">
    <source>
        <dbReference type="ARBA" id="ARBA00022989"/>
    </source>
</evidence>
<feature type="transmembrane region" description="Helical" evidence="6">
    <location>
        <begin position="79"/>
        <end position="101"/>
    </location>
</feature>
<dbReference type="InterPro" id="IPR020846">
    <property type="entry name" value="MFS_dom"/>
</dbReference>
<feature type="transmembrane region" description="Helical" evidence="6">
    <location>
        <begin position="12"/>
        <end position="34"/>
    </location>
</feature>
<feature type="transmembrane region" description="Helical" evidence="6">
    <location>
        <begin position="297"/>
        <end position="318"/>
    </location>
</feature>
<evidence type="ECO:0000256" key="3">
    <source>
        <dbReference type="ARBA" id="ARBA00022692"/>
    </source>
</evidence>
<feature type="transmembrane region" description="Helical" evidence="6">
    <location>
        <begin position="136"/>
        <end position="160"/>
    </location>
</feature>
<dbReference type="AlphaFoldDB" id="A0A2R8BFT0"/>
<proteinExistence type="predicted"/>
<dbReference type="Pfam" id="PF07690">
    <property type="entry name" value="MFS_1"/>
    <property type="match status" value="1"/>
</dbReference>
<name>A0A2R8BFT0_9RHOB</name>
<evidence type="ECO:0000313" key="8">
    <source>
        <dbReference type="EMBL" id="SPH21953.1"/>
    </source>
</evidence>
<feature type="transmembrane region" description="Helical" evidence="6">
    <location>
        <begin position="49"/>
        <end position="67"/>
    </location>
</feature>
<evidence type="ECO:0000256" key="1">
    <source>
        <dbReference type="ARBA" id="ARBA00004651"/>
    </source>
</evidence>
<keyword evidence="4 6" id="KW-1133">Transmembrane helix</keyword>
<evidence type="ECO:0000313" key="9">
    <source>
        <dbReference type="Proteomes" id="UP000244880"/>
    </source>
</evidence>
<dbReference type="OrthoDB" id="9788453at2"/>
<dbReference type="SUPFAM" id="SSF103473">
    <property type="entry name" value="MFS general substrate transporter"/>
    <property type="match status" value="1"/>
</dbReference>
<keyword evidence="9" id="KW-1185">Reference proteome</keyword>
<feature type="domain" description="Major facilitator superfamily (MFS) profile" evidence="7">
    <location>
        <begin position="12"/>
        <end position="386"/>
    </location>
</feature>
<protein>
    <submittedName>
        <fullName evidence="8">Purine efflux pump PbuE</fullName>
    </submittedName>
</protein>
<dbReference type="InterPro" id="IPR011701">
    <property type="entry name" value="MFS"/>
</dbReference>
<dbReference type="CDD" id="cd17324">
    <property type="entry name" value="MFS_NepI_like"/>
    <property type="match status" value="1"/>
</dbReference>
<comment type="subcellular location">
    <subcellularLocation>
        <location evidence="1">Cell membrane</location>
        <topology evidence="1">Multi-pass membrane protein</topology>
    </subcellularLocation>
</comment>
<dbReference type="Gene3D" id="1.20.1250.20">
    <property type="entry name" value="MFS general substrate transporter like domains"/>
    <property type="match status" value="1"/>
</dbReference>
<reference evidence="8 9" key="1">
    <citation type="submission" date="2018-03" db="EMBL/GenBank/DDBJ databases">
        <authorList>
            <person name="Keele B.F."/>
        </authorList>
    </citation>
    <scope>NUCLEOTIDE SEQUENCE [LARGE SCALE GENOMIC DNA]</scope>
    <source>
        <strain evidence="8 9">CECT 8599</strain>
    </source>
</reference>
<dbReference type="GO" id="GO:0022857">
    <property type="term" value="F:transmembrane transporter activity"/>
    <property type="evidence" value="ECO:0007669"/>
    <property type="project" value="InterPro"/>
</dbReference>
<evidence type="ECO:0000259" key="7">
    <source>
        <dbReference type="PROSITE" id="PS50850"/>
    </source>
</evidence>
<dbReference type="PANTHER" id="PTHR43124:SF10">
    <property type="entry name" value="PURINE EFFLUX PUMP PBUE"/>
    <property type="match status" value="1"/>
</dbReference>
<dbReference type="InterPro" id="IPR036259">
    <property type="entry name" value="MFS_trans_sf"/>
</dbReference>
<evidence type="ECO:0000256" key="2">
    <source>
        <dbReference type="ARBA" id="ARBA00022475"/>
    </source>
</evidence>
<accession>A0A2R8BFT0</accession>
<feature type="transmembrane region" description="Helical" evidence="6">
    <location>
        <begin position="244"/>
        <end position="265"/>
    </location>
</feature>
<evidence type="ECO:0000256" key="5">
    <source>
        <dbReference type="ARBA" id="ARBA00023136"/>
    </source>
</evidence>
<feature type="transmembrane region" description="Helical" evidence="6">
    <location>
        <begin position="211"/>
        <end position="232"/>
    </location>
</feature>
<feature type="transmembrane region" description="Helical" evidence="6">
    <location>
        <begin position="330"/>
        <end position="357"/>
    </location>
</feature>
<organism evidence="8 9">
    <name type="scientific">Ascidiaceihabitans donghaensis</name>
    <dbReference type="NCBI Taxonomy" id="1510460"/>
    <lineage>
        <taxon>Bacteria</taxon>
        <taxon>Pseudomonadati</taxon>
        <taxon>Pseudomonadota</taxon>
        <taxon>Alphaproteobacteria</taxon>
        <taxon>Rhodobacterales</taxon>
        <taxon>Paracoccaceae</taxon>
        <taxon>Ascidiaceihabitans</taxon>
    </lineage>
</organism>
<feature type="transmembrane region" description="Helical" evidence="6">
    <location>
        <begin position="363"/>
        <end position="381"/>
    </location>
</feature>
<feature type="transmembrane region" description="Helical" evidence="6">
    <location>
        <begin position="166"/>
        <end position="190"/>
    </location>
</feature>
<dbReference type="GO" id="GO:0005886">
    <property type="term" value="C:plasma membrane"/>
    <property type="evidence" value="ECO:0007669"/>
    <property type="project" value="UniProtKB-SubCell"/>
</dbReference>